<dbReference type="PANTHER" id="PTHR42878:SF7">
    <property type="entry name" value="SENSOR HISTIDINE KINASE GLRK"/>
    <property type="match status" value="1"/>
</dbReference>
<organism evidence="13 14">
    <name type="scientific">Roseateles violae</name>
    <dbReference type="NCBI Taxonomy" id="3058042"/>
    <lineage>
        <taxon>Bacteria</taxon>
        <taxon>Pseudomonadati</taxon>
        <taxon>Pseudomonadota</taxon>
        <taxon>Betaproteobacteria</taxon>
        <taxon>Burkholderiales</taxon>
        <taxon>Sphaerotilaceae</taxon>
        <taxon>Roseateles</taxon>
    </lineage>
</organism>
<reference evidence="13 14" key="1">
    <citation type="submission" date="2023-06" db="EMBL/GenBank/DDBJ databases">
        <title>Pelomonas sp. PFR6 16S ribosomal RNA gene Genome sequencing and assembly.</title>
        <authorList>
            <person name="Woo H."/>
        </authorList>
    </citation>
    <scope>NUCLEOTIDE SEQUENCE [LARGE SCALE GENOMIC DNA]</scope>
    <source>
        <strain evidence="13 14">PFR6</strain>
    </source>
</reference>
<protein>
    <recommendedName>
        <fullName evidence="3">histidine kinase</fullName>
        <ecNumber evidence="3">2.7.13.3</ecNumber>
    </recommendedName>
</protein>
<feature type="transmembrane region" description="Helical" evidence="10">
    <location>
        <begin position="185"/>
        <end position="203"/>
    </location>
</feature>
<dbReference type="InterPro" id="IPR036890">
    <property type="entry name" value="HATPase_C_sf"/>
</dbReference>
<keyword evidence="4" id="KW-0597">Phosphoprotein</keyword>
<dbReference type="SMART" id="SM00304">
    <property type="entry name" value="HAMP"/>
    <property type="match status" value="1"/>
</dbReference>
<keyword evidence="6" id="KW-0547">Nucleotide-binding</keyword>
<dbReference type="SMART" id="SM00387">
    <property type="entry name" value="HATPase_c"/>
    <property type="match status" value="1"/>
</dbReference>
<dbReference type="PRINTS" id="PR00344">
    <property type="entry name" value="BCTRLSENSOR"/>
</dbReference>
<evidence type="ECO:0000259" key="11">
    <source>
        <dbReference type="PROSITE" id="PS50109"/>
    </source>
</evidence>
<dbReference type="InterPro" id="IPR004358">
    <property type="entry name" value="Sig_transdc_His_kin-like_C"/>
</dbReference>
<dbReference type="SUPFAM" id="SSF47384">
    <property type="entry name" value="Homodimeric domain of signal transducing histidine kinase"/>
    <property type="match status" value="1"/>
</dbReference>
<keyword evidence="8" id="KW-0067">ATP-binding</keyword>
<keyword evidence="10" id="KW-1133">Transmembrane helix</keyword>
<dbReference type="PANTHER" id="PTHR42878">
    <property type="entry name" value="TWO-COMPONENT HISTIDINE KINASE"/>
    <property type="match status" value="1"/>
</dbReference>
<dbReference type="Pfam" id="PF00512">
    <property type="entry name" value="HisKA"/>
    <property type="match status" value="1"/>
</dbReference>
<keyword evidence="10" id="KW-0812">Transmembrane</keyword>
<evidence type="ECO:0000256" key="7">
    <source>
        <dbReference type="ARBA" id="ARBA00022777"/>
    </source>
</evidence>
<dbReference type="Proteomes" id="UP001228044">
    <property type="component" value="Unassembled WGS sequence"/>
</dbReference>
<dbReference type="SMART" id="SM00388">
    <property type="entry name" value="HisKA"/>
    <property type="match status" value="1"/>
</dbReference>
<name>A0ABT8DL80_9BURK</name>
<dbReference type="Pfam" id="PF00672">
    <property type="entry name" value="HAMP"/>
    <property type="match status" value="1"/>
</dbReference>
<dbReference type="CDD" id="cd00075">
    <property type="entry name" value="HATPase"/>
    <property type="match status" value="1"/>
</dbReference>
<evidence type="ECO:0000256" key="6">
    <source>
        <dbReference type="ARBA" id="ARBA00022741"/>
    </source>
</evidence>
<dbReference type="SUPFAM" id="SSF55874">
    <property type="entry name" value="ATPase domain of HSP90 chaperone/DNA topoisomerase II/histidine kinase"/>
    <property type="match status" value="1"/>
</dbReference>
<dbReference type="RefSeq" id="WP_290356986.1">
    <property type="nucleotide sequence ID" value="NZ_JAUHHC010000001.1"/>
</dbReference>
<evidence type="ECO:0000256" key="1">
    <source>
        <dbReference type="ARBA" id="ARBA00000085"/>
    </source>
</evidence>
<evidence type="ECO:0000313" key="13">
    <source>
        <dbReference type="EMBL" id="MDN3918653.1"/>
    </source>
</evidence>
<dbReference type="Gene3D" id="1.10.287.130">
    <property type="match status" value="1"/>
</dbReference>
<gene>
    <name evidence="13" type="ORF">QWJ38_00040</name>
</gene>
<dbReference type="EC" id="2.7.13.3" evidence="3"/>
<dbReference type="Gene3D" id="6.10.340.10">
    <property type="match status" value="1"/>
</dbReference>
<dbReference type="GO" id="GO:0016301">
    <property type="term" value="F:kinase activity"/>
    <property type="evidence" value="ECO:0007669"/>
    <property type="project" value="UniProtKB-KW"/>
</dbReference>
<comment type="caution">
    <text evidence="13">The sequence shown here is derived from an EMBL/GenBank/DDBJ whole genome shotgun (WGS) entry which is preliminary data.</text>
</comment>
<evidence type="ECO:0000256" key="10">
    <source>
        <dbReference type="SAM" id="Phobius"/>
    </source>
</evidence>
<keyword evidence="7 13" id="KW-0418">Kinase</keyword>
<comment type="catalytic activity">
    <reaction evidence="1">
        <text>ATP + protein L-histidine = ADP + protein N-phospho-L-histidine.</text>
        <dbReference type="EC" id="2.7.13.3"/>
    </reaction>
</comment>
<evidence type="ECO:0000256" key="5">
    <source>
        <dbReference type="ARBA" id="ARBA00022679"/>
    </source>
</evidence>
<dbReference type="PROSITE" id="PS50885">
    <property type="entry name" value="HAMP"/>
    <property type="match status" value="1"/>
</dbReference>
<sequence>MPARVYRPSFRQLLLAAFLLISGLLAAASLGGLLTLERLAAQSRAAAQHAGELNAAVQHIGERRIEMERAARQFLVLEDPGLRQRFVDAASEAQTLLRQIEQQLPPPGAQALAWRARLALIRARLDQAPPRGAARLLEAELTADFRDLEALTAALAEQVRLASEARNAELQARLESGRARVGQQVLAAIVLALAASLAFGIWLTRPLRRLEQAIVDLGENRLDRSVDIRGPSDLRSLGRRLDWLRLRLSELDADKARFLRHVSHELKTPLAALREGVALLEDGVAGALSADQREIARILSQNTAALQRQIEDLLRFNAAAFEARQLQRRPTELAALIRGKVDEQRLQWQARQLLIEIDGGPLVADVDPDKLATALGNLLSNAIRFSPQRGGIRFLLSTQPGHIDIDICDQGPGIAASDRARIFEPFYRGERQPEDALRGSGIGLSIVQEYVAAHGGRIALLPSSLGAHFRITLLHASVA</sequence>
<dbReference type="InterPro" id="IPR005467">
    <property type="entry name" value="His_kinase_dom"/>
</dbReference>
<evidence type="ECO:0000313" key="14">
    <source>
        <dbReference type="Proteomes" id="UP001228044"/>
    </source>
</evidence>
<dbReference type="InterPro" id="IPR036097">
    <property type="entry name" value="HisK_dim/P_sf"/>
</dbReference>
<dbReference type="CDD" id="cd00082">
    <property type="entry name" value="HisKA"/>
    <property type="match status" value="1"/>
</dbReference>
<dbReference type="InterPro" id="IPR003661">
    <property type="entry name" value="HisK_dim/P_dom"/>
</dbReference>
<evidence type="ECO:0000256" key="4">
    <source>
        <dbReference type="ARBA" id="ARBA00022553"/>
    </source>
</evidence>
<dbReference type="InterPro" id="IPR003594">
    <property type="entry name" value="HATPase_dom"/>
</dbReference>
<dbReference type="InterPro" id="IPR003660">
    <property type="entry name" value="HAMP_dom"/>
</dbReference>
<evidence type="ECO:0000259" key="12">
    <source>
        <dbReference type="PROSITE" id="PS50885"/>
    </source>
</evidence>
<evidence type="ECO:0000256" key="3">
    <source>
        <dbReference type="ARBA" id="ARBA00012438"/>
    </source>
</evidence>
<dbReference type="EMBL" id="JAUHHC010000001">
    <property type="protein sequence ID" value="MDN3918653.1"/>
    <property type="molecule type" value="Genomic_DNA"/>
</dbReference>
<dbReference type="PROSITE" id="PS50109">
    <property type="entry name" value="HIS_KIN"/>
    <property type="match status" value="1"/>
</dbReference>
<evidence type="ECO:0000256" key="2">
    <source>
        <dbReference type="ARBA" id="ARBA00004370"/>
    </source>
</evidence>
<feature type="domain" description="Histidine kinase" evidence="11">
    <location>
        <begin position="261"/>
        <end position="477"/>
    </location>
</feature>
<keyword evidence="9" id="KW-0902">Two-component regulatory system</keyword>
<dbReference type="InterPro" id="IPR050351">
    <property type="entry name" value="BphY/WalK/GraS-like"/>
</dbReference>
<evidence type="ECO:0000256" key="9">
    <source>
        <dbReference type="ARBA" id="ARBA00023012"/>
    </source>
</evidence>
<keyword evidence="5" id="KW-0808">Transferase</keyword>
<dbReference type="Gene3D" id="3.30.565.10">
    <property type="entry name" value="Histidine kinase-like ATPase, C-terminal domain"/>
    <property type="match status" value="1"/>
</dbReference>
<comment type="subcellular location">
    <subcellularLocation>
        <location evidence="2">Membrane</location>
    </subcellularLocation>
</comment>
<proteinExistence type="predicted"/>
<dbReference type="Pfam" id="PF02518">
    <property type="entry name" value="HATPase_c"/>
    <property type="match status" value="1"/>
</dbReference>
<feature type="domain" description="HAMP" evidence="12">
    <location>
        <begin position="201"/>
        <end position="253"/>
    </location>
</feature>
<keyword evidence="14" id="KW-1185">Reference proteome</keyword>
<accession>A0ABT8DL80</accession>
<keyword evidence="10" id="KW-0472">Membrane</keyword>
<evidence type="ECO:0000256" key="8">
    <source>
        <dbReference type="ARBA" id="ARBA00022840"/>
    </source>
</evidence>